<dbReference type="EMBL" id="CAKKNE010000001">
    <property type="protein sequence ID" value="CAH0365174.1"/>
    <property type="molecule type" value="Genomic_DNA"/>
</dbReference>
<feature type="compositionally biased region" description="Low complexity" evidence="4">
    <location>
        <begin position="298"/>
        <end position="313"/>
    </location>
</feature>
<evidence type="ECO:0000259" key="5">
    <source>
        <dbReference type="PROSITE" id="PS51058"/>
    </source>
</evidence>
<evidence type="ECO:0000313" key="6">
    <source>
        <dbReference type="EMBL" id="CAH0365174.1"/>
    </source>
</evidence>
<sequence length="393" mass="43216">MSTRRTRCGKCDGCLAVECRKCKHCLDMKKNGGPGNLRRPCVDRVCRAIQAAPTKKEVAERNKPKSEYGTYKGGEEQKGGGLEGQLAAERCRAEAAKHAKAPPPPRVIGGETFVCKDFIRLAKALEVTMRGDGSLDYEAASAILLKEEPARVKYIEKLKEEVRLWDEGVPEEIVPDWVPEARKAADAEEKRQQRWTPARCRALWRWGAYGYDEKAEGVLDLAESDDDIVTSFLDPLTMAVGKRAPGPARDADTYLGVADPDTRVPREIDEKELEALRAKYPAPPSPPPAPPAPPPAPAGSSSSSSSSDEGPAPMDVDEPPPAPAPAPTIHRPSSDAEKAQVDNDGWIVKALYKEQEDWDALLTKPEYDELRRGRTIEQLEAAMTTWMCYGSKR</sequence>
<dbReference type="PROSITE" id="PS51058">
    <property type="entry name" value="ZF_CXXC"/>
    <property type="match status" value="1"/>
</dbReference>
<evidence type="ECO:0000313" key="7">
    <source>
        <dbReference type="Proteomes" id="UP000789595"/>
    </source>
</evidence>
<accession>A0A8J2SCR1</accession>
<reference evidence="6" key="1">
    <citation type="submission" date="2021-11" db="EMBL/GenBank/DDBJ databases">
        <authorList>
            <consortium name="Genoscope - CEA"/>
            <person name="William W."/>
        </authorList>
    </citation>
    <scope>NUCLEOTIDE SEQUENCE</scope>
</reference>
<dbReference type="OrthoDB" id="49451at2759"/>
<dbReference type="AlphaFoldDB" id="A0A8J2SCR1"/>
<dbReference type="Pfam" id="PF02008">
    <property type="entry name" value="zf-CXXC"/>
    <property type="match status" value="1"/>
</dbReference>
<protein>
    <recommendedName>
        <fullName evidence="5">CXXC-type domain-containing protein</fullName>
    </recommendedName>
</protein>
<proteinExistence type="predicted"/>
<gene>
    <name evidence="6" type="ORF">PECAL_1P15960</name>
</gene>
<feature type="region of interest" description="Disordered" evidence="4">
    <location>
        <begin position="279"/>
        <end position="342"/>
    </location>
</feature>
<dbReference type="Proteomes" id="UP000789595">
    <property type="component" value="Unassembled WGS sequence"/>
</dbReference>
<organism evidence="6 7">
    <name type="scientific">Pelagomonas calceolata</name>
    <dbReference type="NCBI Taxonomy" id="35677"/>
    <lineage>
        <taxon>Eukaryota</taxon>
        <taxon>Sar</taxon>
        <taxon>Stramenopiles</taxon>
        <taxon>Ochrophyta</taxon>
        <taxon>Pelagophyceae</taxon>
        <taxon>Pelagomonadales</taxon>
        <taxon>Pelagomonadaceae</taxon>
        <taxon>Pelagomonas</taxon>
    </lineage>
</organism>
<comment type="caution">
    <text evidence="6">The sequence shown here is derived from an EMBL/GenBank/DDBJ whole genome shotgun (WGS) entry which is preliminary data.</text>
</comment>
<name>A0A8J2SCR1_9STRA</name>
<evidence type="ECO:0000256" key="4">
    <source>
        <dbReference type="SAM" id="MobiDB-lite"/>
    </source>
</evidence>
<evidence type="ECO:0000256" key="3">
    <source>
        <dbReference type="ARBA" id="ARBA00022833"/>
    </source>
</evidence>
<feature type="compositionally biased region" description="Pro residues" evidence="4">
    <location>
        <begin position="281"/>
        <end position="297"/>
    </location>
</feature>
<dbReference type="GO" id="GO:0003677">
    <property type="term" value="F:DNA binding"/>
    <property type="evidence" value="ECO:0007669"/>
    <property type="project" value="InterPro"/>
</dbReference>
<feature type="compositionally biased region" description="Basic and acidic residues" evidence="4">
    <location>
        <begin position="56"/>
        <end position="66"/>
    </location>
</feature>
<feature type="region of interest" description="Disordered" evidence="4">
    <location>
        <begin position="56"/>
        <end position="82"/>
    </location>
</feature>
<feature type="region of interest" description="Disordered" evidence="4">
    <location>
        <begin position="240"/>
        <end position="266"/>
    </location>
</feature>
<evidence type="ECO:0000256" key="1">
    <source>
        <dbReference type="ARBA" id="ARBA00022723"/>
    </source>
</evidence>
<dbReference type="InterPro" id="IPR002857">
    <property type="entry name" value="Znf_CXXC"/>
</dbReference>
<keyword evidence="7" id="KW-1185">Reference proteome</keyword>
<dbReference type="GO" id="GO:0008270">
    <property type="term" value="F:zinc ion binding"/>
    <property type="evidence" value="ECO:0007669"/>
    <property type="project" value="UniProtKB-KW"/>
</dbReference>
<feature type="domain" description="CXXC-type" evidence="5">
    <location>
        <begin position="1"/>
        <end position="47"/>
    </location>
</feature>
<evidence type="ECO:0000256" key="2">
    <source>
        <dbReference type="ARBA" id="ARBA00022771"/>
    </source>
</evidence>
<feature type="compositionally biased region" description="Basic and acidic residues" evidence="4">
    <location>
        <begin position="332"/>
        <end position="341"/>
    </location>
</feature>
<keyword evidence="2" id="KW-0863">Zinc-finger</keyword>
<keyword evidence="3" id="KW-0862">Zinc</keyword>
<keyword evidence="1" id="KW-0479">Metal-binding</keyword>